<evidence type="ECO:0000259" key="1">
    <source>
        <dbReference type="Pfam" id="PF02464"/>
    </source>
</evidence>
<dbReference type="AlphaFoldDB" id="A0A975FM79"/>
<evidence type="ECO:0000313" key="3">
    <source>
        <dbReference type="Proteomes" id="UP000671914"/>
    </source>
</evidence>
<dbReference type="EMBL" id="CP071696">
    <property type="protein sequence ID" value="QTX05025.1"/>
    <property type="molecule type" value="Genomic_DNA"/>
</dbReference>
<dbReference type="KEGG" id="aarc:G127AT_01920"/>
<dbReference type="InterPro" id="IPR036653">
    <property type="entry name" value="CinA-like_C"/>
</dbReference>
<accession>A0A975FM79</accession>
<gene>
    <name evidence="2" type="ORF">G127AT_01920</name>
</gene>
<keyword evidence="3" id="KW-1185">Reference proteome</keyword>
<organism evidence="2 3">
    <name type="scientific">Agromyces archimandritae</name>
    <dbReference type="NCBI Taxonomy" id="2781962"/>
    <lineage>
        <taxon>Bacteria</taxon>
        <taxon>Bacillati</taxon>
        <taxon>Actinomycetota</taxon>
        <taxon>Actinomycetes</taxon>
        <taxon>Micrococcales</taxon>
        <taxon>Microbacteriaceae</taxon>
        <taxon>Agromyces</taxon>
    </lineage>
</organism>
<dbReference type="NCBIfam" id="TIGR00199">
    <property type="entry name" value="PncC_domain"/>
    <property type="match status" value="1"/>
</dbReference>
<dbReference type="Pfam" id="PF02464">
    <property type="entry name" value="CinA"/>
    <property type="match status" value="1"/>
</dbReference>
<evidence type="ECO:0000313" key="2">
    <source>
        <dbReference type="EMBL" id="QTX05025.1"/>
    </source>
</evidence>
<reference evidence="2" key="1">
    <citation type="submission" date="2021-03" db="EMBL/GenBank/DDBJ databases">
        <title>Agromyces archimandritus sp. nov., isolated from the cockroach Archimandrita tessellata.</title>
        <authorList>
            <person name="Guzman J."/>
            <person name="Ortuzar M."/>
            <person name="Poehlein A."/>
            <person name="Daniel R."/>
            <person name="Trujillo M."/>
            <person name="Vilcinskas A."/>
        </authorList>
    </citation>
    <scope>NUCLEOTIDE SEQUENCE</scope>
    <source>
        <strain evidence="2">G127AT</strain>
    </source>
</reference>
<sequence length="172" mass="17699">MTDVTAELVRALAERGWRAAVAESLTGGALAAEIVRIPGASEVFSGGIVAYATELKHTLLGVDFGLLAVHGPVDAEVARRMADGVRRAAALDGLPAELGIATTGVAGPDPQDGHPPGTVFVGIASPEGVRSVALELAGDRDAIRRETVRRAIEEARSELGPSVSESSVERAE</sequence>
<dbReference type="Gene3D" id="3.90.950.20">
    <property type="entry name" value="CinA-like"/>
    <property type="match status" value="1"/>
</dbReference>
<protein>
    <submittedName>
        <fullName evidence="2">CinA family protein</fullName>
    </submittedName>
</protein>
<name>A0A975FM79_9MICO</name>
<dbReference type="SUPFAM" id="SSF142433">
    <property type="entry name" value="CinA-like"/>
    <property type="match status" value="1"/>
</dbReference>
<dbReference type="RefSeq" id="WP_210899234.1">
    <property type="nucleotide sequence ID" value="NZ_CP071696.1"/>
</dbReference>
<proteinExistence type="predicted"/>
<dbReference type="Proteomes" id="UP000671914">
    <property type="component" value="Chromosome"/>
</dbReference>
<feature type="domain" description="CinA C-terminal" evidence="1">
    <location>
        <begin position="3"/>
        <end position="157"/>
    </location>
</feature>
<dbReference type="InterPro" id="IPR008136">
    <property type="entry name" value="CinA_C"/>
</dbReference>